<name>I0HBC4_ACTM4</name>
<feature type="domain" description="Methyltransferase" evidence="1">
    <location>
        <begin position="37"/>
        <end position="127"/>
    </location>
</feature>
<sequence>MTGEFSPDWLALREPADADARDGQLLQELPAGIRVVRDLGCGTGSMGRWLAPRLPMPQKWIMTDRDPALLQLAADGMPPQVTVSTHLRDVTELTAADLDGVDLVTCSALLDVLTEDEVDGLVKTCAEARVSALFTLSVTGEVRIVPEDPLDGEVEAAFNAHQRREVGGRRLLGPGAAAFAAAAFEKAGARVVTGASPWRLGPARPALTAEWLRGWTGAAAEQHPDLPVGPYLDRRLAAVPHVSVGHQDVLAIFI</sequence>
<dbReference type="AlphaFoldDB" id="I0HBC4"/>
<dbReference type="PATRIC" id="fig|512565.3.peg.5086"/>
<organism evidence="2 3">
    <name type="scientific">Actinoplanes missouriensis (strain ATCC 14538 / DSM 43046 / CBS 188.64 / JCM 3121 / NBRC 102363 / NCIMB 12654 / NRRL B-3342 / UNCC 431)</name>
    <dbReference type="NCBI Taxonomy" id="512565"/>
    <lineage>
        <taxon>Bacteria</taxon>
        <taxon>Bacillati</taxon>
        <taxon>Actinomycetota</taxon>
        <taxon>Actinomycetes</taxon>
        <taxon>Micromonosporales</taxon>
        <taxon>Micromonosporaceae</taxon>
        <taxon>Actinoplanes</taxon>
    </lineage>
</organism>
<reference evidence="2 3" key="1">
    <citation type="submission" date="2012-02" db="EMBL/GenBank/DDBJ databases">
        <title>Complete genome sequence of Actinoplanes missouriensis 431 (= NBRC 102363).</title>
        <authorList>
            <person name="Ohnishi Y."/>
            <person name="Ishikawa J."/>
            <person name="Sekine M."/>
            <person name="Hosoyama A."/>
            <person name="Harada T."/>
            <person name="Narita H."/>
            <person name="Hata T."/>
            <person name="Konno Y."/>
            <person name="Tutikane K."/>
            <person name="Fujita N."/>
            <person name="Horinouchi S."/>
            <person name="Hayakawa M."/>
        </authorList>
    </citation>
    <scope>NUCLEOTIDE SEQUENCE [LARGE SCALE GENOMIC DNA]</scope>
    <source>
        <strain evidence="3">ATCC 14538 / DSM 43046 / CBS 188.64 / JCM 3121 / NBRC 102363 / NCIMB 12654 / NRRL B-3342 / UNCC 431</strain>
    </source>
</reference>
<dbReference type="STRING" id="512565.AMIS_50910"/>
<accession>I0HBC4</accession>
<dbReference type="OrthoDB" id="7273451at2"/>
<dbReference type="EMBL" id="AP012319">
    <property type="protein sequence ID" value="BAL90311.1"/>
    <property type="molecule type" value="Genomic_DNA"/>
</dbReference>
<dbReference type="InterPro" id="IPR041698">
    <property type="entry name" value="Methyltransf_25"/>
</dbReference>
<dbReference type="eggNOG" id="COG4106">
    <property type="taxonomic scope" value="Bacteria"/>
</dbReference>
<dbReference type="HOGENOM" id="CLU_047561_0_0_11"/>
<dbReference type="Pfam" id="PF13649">
    <property type="entry name" value="Methyltransf_25"/>
    <property type="match status" value="1"/>
</dbReference>
<dbReference type="InterPro" id="IPR029063">
    <property type="entry name" value="SAM-dependent_MTases_sf"/>
</dbReference>
<dbReference type="Gene3D" id="3.40.50.150">
    <property type="entry name" value="Vaccinia Virus protein VP39"/>
    <property type="match status" value="1"/>
</dbReference>
<evidence type="ECO:0000313" key="2">
    <source>
        <dbReference type="EMBL" id="BAL90311.1"/>
    </source>
</evidence>
<evidence type="ECO:0000259" key="1">
    <source>
        <dbReference type="Pfam" id="PF13649"/>
    </source>
</evidence>
<gene>
    <name evidence="2" type="ordered locus">AMIS_50910</name>
</gene>
<dbReference type="RefSeq" id="WP_014445199.1">
    <property type="nucleotide sequence ID" value="NC_017093.1"/>
</dbReference>
<dbReference type="KEGG" id="ams:AMIS_50910"/>
<dbReference type="SUPFAM" id="SSF53335">
    <property type="entry name" value="S-adenosyl-L-methionine-dependent methyltransferases"/>
    <property type="match status" value="1"/>
</dbReference>
<keyword evidence="3" id="KW-1185">Reference proteome</keyword>
<protein>
    <recommendedName>
        <fullName evidence="1">Methyltransferase domain-containing protein</fullName>
    </recommendedName>
</protein>
<dbReference type="Proteomes" id="UP000007882">
    <property type="component" value="Chromosome"/>
</dbReference>
<evidence type="ECO:0000313" key="3">
    <source>
        <dbReference type="Proteomes" id="UP000007882"/>
    </source>
</evidence>
<proteinExistence type="predicted"/>